<dbReference type="GO" id="GO:0003743">
    <property type="term" value="F:translation initiation factor activity"/>
    <property type="evidence" value="ECO:0007669"/>
    <property type="project" value="UniProtKB-KW"/>
</dbReference>
<dbReference type="GO" id="GO:0001732">
    <property type="term" value="P:formation of cytoplasmic translation initiation complex"/>
    <property type="evidence" value="ECO:0007669"/>
    <property type="project" value="TreeGrafter"/>
</dbReference>
<keyword evidence="1" id="KW-0175">Coiled coil</keyword>
<comment type="caution">
    <text evidence="2">The sequence shown here is derived from an EMBL/GenBank/DDBJ whole genome shotgun (WGS) entry which is preliminary data.</text>
</comment>
<accession>A0AAD4P5A2</accession>
<dbReference type="GO" id="GO:0071540">
    <property type="term" value="C:eukaryotic translation initiation factor 3 complex, eIF3e"/>
    <property type="evidence" value="ECO:0007669"/>
    <property type="project" value="TreeGrafter"/>
</dbReference>
<dbReference type="EMBL" id="SDAM02000159">
    <property type="protein sequence ID" value="KAH6826796.1"/>
    <property type="molecule type" value="Genomic_DNA"/>
</dbReference>
<name>A0AAD4P5A2_PERFH</name>
<keyword evidence="2" id="KW-0648">Protein biosynthesis</keyword>
<dbReference type="PANTHER" id="PTHR14005:SF0">
    <property type="entry name" value="EUKARYOTIC TRANSLATION INITIATION FACTOR 3 SUBUNIT A"/>
    <property type="match status" value="1"/>
</dbReference>
<protein>
    <submittedName>
        <fullName evidence="2">Eukaryotic translation initiation factor 3A</fullName>
    </submittedName>
</protein>
<keyword evidence="3" id="KW-1185">Reference proteome</keyword>
<evidence type="ECO:0000256" key="1">
    <source>
        <dbReference type="SAM" id="Coils"/>
    </source>
</evidence>
<dbReference type="InterPro" id="IPR027512">
    <property type="entry name" value="EIF3A"/>
</dbReference>
<gene>
    <name evidence="2" type="ORF">C2S53_011027</name>
</gene>
<dbReference type="GO" id="GO:0002188">
    <property type="term" value="P:translation reinitiation"/>
    <property type="evidence" value="ECO:0007669"/>
    <property type="project" value="TreeGrafter"/>
</dbReference>
<proteinExistence type="predicted"/>
<sequence>MLQGHAFTIDLHILSIEGPEVVLGIQWLQTLGKVTHDYSNHTMEFLWQGAIIQLRGDSKLDPEPSSADSLFSDTPESLHPLLTQYSHLFQPPTSLPHHRPTDHRIHLLPNTCPINGYDVAIRAPGLVVLPLDDEQMELSKTLLQLCEFVVDKINDQTKEKITKQTLMDLALSEQLKKKKEMEKNLQKLTKTMDYLERVKREEAAPFIEAAFQKRLEDEKDHHEREQQV</sequence>
<dbReference type="GO" id="GO:0043614">
    <property type="term" value="C:multi-eIF complex"/>
    <property type="evidence" value="ECO:0007669"/>
    <property type="project" value="TreeGrafter"/>
</dbReference>
<evidence type="ECO:0000313" key="3">
    <source>
        <dbReference type="Proteomes" id="UP001190926"/>
    </source>
</evidence>
<feature type="coiled-coil region" evidence="1">
    <location>
        <begin position="171"/>
        <end position="198"/>
    </location>
</feature>
<keyword evidence="2" id="KW-0396">Initiation factor</keyword>
<reference evidence="2 3" key="1">
    <citation type="journal article" date="2021" name="Nat. Commun.">
        <title>Incipient diploidization of the medicinal plant Perilla within 10,000 years.</title>
        <authorList>
            <person name="Zhang Y."/>
            <person name="Shen Q."/>
            <person name="Leng L."/>
            <person name="Zhang D."/>
            <person name="Chen S."/>
            <person name="Shi Y."/>
            <person name="Ning Z."/>
            <person name="Chen S."/>
        </authorList>
    </citation>
    <scope>NUCLEOTIDE SEQUENCE [LARGE SCALE GENOMIC DNA]</scope>
    <source>
        <strain evidence="3">cv. PC099</strain>
    </source>
</reference>
<dbReference type="AlphaFoldDB" id="A0AAD4P5A2"/>
<dbReference type="GO" id="GO:0003729">
    <property type="term" value="F:mRNA binding"/>
    <property type="evidence" value="ECO:0007669"/>
    <property type="project" value="TreeGrafter"/>
</dbReference>
<dbReference type="PANTHER" id="PTHR14005">
    <property type="entry name" value="EUKARYOTIC TRANSLATION INITIATION FACTOR 3, THETA SUBUNIT"/>
    <property type="match status" value="1"/>
</dbReference>
<dbReference type="Proteomes" id="UP001190926">
    <property type="component" value="Unassembled WGS sequence"/>
</dbReference>
<organism evidence="2 3">
    <name type="scientific">Perilla frutescens var. hirtella</name>
    <name type="common">Perilla citriodora</name>
    <name type="synonym">Perilla setoyensis</name>
    <dbReference type="NCBI Taxonomy" id="608512"/>
    <lineage>
        <taxon>Eukaryota</taxon>
        <taxon>Viridiplantae</taxon>
        <taxon>Streptophyta</taxon>
        <taxon>Embryophyta</taxon>
        <taxon>Tracheophyta</taxon>
        <taxon>Spermatophyta</taxon>
        <taxon>Magnoliopsida</taxon>
        <taxon>eudicotyledons</taxon>
        <taxon>Gunneridae</taxon>
        <taxon>Pentapetalae</taxon>
        <taxon>asterids</taxon>
        <taxon>lamiids</taxon>
        <taxon>Lamiales</taxon>
        <taxon>Lamiaceae</taxon>
        <taxon>Nepetoideae</taxon>
        <taxon>Elsholtzieae</taxon>
        <taxon>Perilla</taxon>
    </lineage>
</organism>
<dbReference type="GO" id="GO:0071541">
    <property type="term" value="C:eukaryotic translation initiation factor 3 complex, eIF3m"/>
    <property type="evidence" value="ECO:0007669"/>
    <property type="project" value="TreeGrafter"/>
</dbReference>
<evidence type="ECO:0000313" key="2">
    <source>
        <dbReference type="EMBL" id="KAH6826796.1"/>
    </source>
</evidence>